<keyword evidence="3" id="KW-1185">Reference proteome</keyword>
<evidence type="ECO:0000313" key="2">
    <source>
        <dbReference type="EMBL" id="KNZ50131.1"/>
    </source>
</evidence>
<dbReference type="EMBL" id="LAVV01009702">
    <property type="protein sequence ID" value="KNZ50131.1"/>
    <property type="molecule type" value="Genomic_DNA"/>
</dbReference>
<dbReference type="VEuPathDB" id="FungiDB:VP01_4580g1"/>
<evidence type="ECO:0000256" key="1">
    <source>
        <dbReference type="SAM" id="Phobius"/>
    </source>
</evidence>
<name>A0A0L6UNL8_9BASI</name>
<accession>A0A0L6UNL8</accession>
<comment type="caution">
    <text evidence="2">The sequence shown here is derived from an EMBL/GenBank/DDBJ whole genome shotgun (WGS) entry which is preliminary data.</text>
</comment>
<keyword evidence="1" id="KW-0472">Membrane</keyword>
<gene>
    <name evidence="2" type="ORF">VP01_4580g1</name>
</gene>
<evidence type="ECO:0000313" key="3">
    <source>
        <dbReference type="Proteomes" id="UP000037035"/>
    </source>
</evidence>
<keyword evidence="1" id="KW-0812">Transmembrane</keyword>
<sequence>MFISCPYQIYISVSQVYLRPIPRIHHVQSHNLSQSLSQKLFHEIMFSFAFFLFFYFCQISFHKFSFYAFIPDVKFWCTVIFSSQAVIQTTPVSYVDVLAQSMCRMHSQCAECTVNVQNAQSMCIKACLNCSWRKVGVTTEALQDFLHVNCRQLRGFKIAFLFSDPTSEIPIRMTDVDYKSIRIIIFLFEPCCYSMYLDLIFLNWRAVGNSSFLLCTNLHKLMWGDLHFTLRIKYCVFKKPCTDSTFSCIYFFLKNSLAIQALRLLGPCSPSTRIIPKPPTRGFCHLALRLIISFGRLPWATRKETKKKKSRKKRSACGGHIEDDVLNFATLGKEKISNLATLSTKSLDTNLNLAALSTPPLIWPHQRHHLEYGHMMPSFIWPHCVRLPQYGHIMEAILNLATLRTLSLIWSRYRRCNQDGHIFQLADPPGPINDHQMTSLPGKRKGLGEKMSCSEWAMDLIFEQAILAPFIFSPASHNYHRNYS</sequence>
<dbReference type="AlphaFoldDB" id="A0A0L6UNL8"/>
<proteinExistence type="predicted"/>
<organism evidence="2 3">
    <name type="scientific">Puccinia sorghi</name>
    <dbReference type="NCBI Taxonomy" id="27349"/>
    <lineage>
        <taxon>Eukaryota</taxon>
        <taxon>Fungi</taxon>
        <taxon>Dikarya</taxon>
        <taxon>Basidiomycota</taxon>
        <taxon>Pucciniomycotina</taxon>
        <taxon>Pucciniomycetes</taxon>
        <taxon>Pucciniales</taxon>
        <taxon>Pucciniaceae</taxon>
        <taxon>Puccinia</taxon>
    </lineage>
</organism>
<keyword evidence="1" id="KW-1133">Transmembrane helix</keyword>
<dbReference type="Proteomes" id="UP000037035">
    <property type="component" value="Unassembled WGS sequence"/>
</dbReference>
<protein>
    <submittedName>
        <fullName evidence="2">Uncharacterized protein</fullName>
    </submittedName>
</protein>
<feature type="transmembrane region" description="Helical" evidence="1">
    <location>
        <begin position="40"/>
        <end position="61"/>
    </location>
</feature>
<reference evidence="2 3" key="1">
    <citation type="submission" date="2015-08" db="EMBL/GenBank/DDBJ databases">
        <title>Next Generation Sequencing and Analysis of the Genome of Puccinia sorghi L Schw, the Causal Agent of Maize Common Rust.</title>
        <authorList>
            <person name="Rochi L."/>
            <person name="Burguener G."/>
            <person name="Darino M."/>
            <person name="Turjanski A."/>
            <person name="Kreff E."/>
            <person name="Dieguez M.J."/>
            <person name="Sacco F."/>
        </authorList>
    </citation>
    <scope>NUCLEOTIDE SEQUENCE [LARGE SCALE GENOMIC DNA]</scope>
    <source>
        <strain evidence="2 3">RO10H11247</strain>
    </source>
</reference>